<dbReference type="PRINTS" id="PR00014">
    <property type="entry name" value="FNTYPEIII"/>
</dbReference>
<keyword evidence="8" id="KW-0325">Glycoprotein</keyword>
<evidence type="ECO:0000256" key="9">
    <source>
        <dbReference type="ARBA" id="ARBA00023288"/>
    </source>
</evidence>
<evidence type="ECO:0000256" key="3">
    <source>
        <dbReference type="ARBA" id="ARBA00022729"/>
    </source>
</evidence>
<feature type="non-terminal residue" evidence="11">
    <location>
        <position position="1"/>
    </location>
</feature>
<keyword evidence="6" id="KW-0472">Membrane</keyword>
<keyword evidence="5" id="KW-0130">Cell adhesion</keyword>
<dbReference type="InterPro" id="IPR013783">
    <property type="entry name" value="Ig-like_fold"/>
</dbReference>
<protein>
    <submittedName>
        <fullName evidence="11">CNTN4 protein</fullName>
    </submittedName>
</protein>
<keyword evidence="12" id="KW-1185">Reference proteome</keyword>
<evidence type="ECO:0000256" key="8">
    <source>
        <dbReference type="ARBA" id="ARBA00023180"/>
    </source>
</evidence>
<dbReference type="GO" id="GO:0007411">
    <property type="term" value="P:axon guidance"/>
    <property type="evidence" value="ECO:0007669"/>
    <property type="project" value="TreeGrafter"/>
</dbReference>
<evidence type="ECO:0000256" key="2">
    <source>
        <dbReference type="ARBA" id="ARBA00022475"/>
    </source>
</evidence>
<evidence type="ECO:0000256" key="7">
    <source>
        <dbReference type="ARBA" id="ARBA00023157"/>
    </source>
</evidence>
<comment type="caution">
    <text evidence="11">The sequence shown here is derived from an EMBL/GenBank/DDBJ whole genome shotgun (WGS) entry which is preliminary data.</text>
</comment>
<organism evidence="11 12">
    <name type="scientific">Nesospiza acunhae</name>
    <dbReference type="NCBI Taxonomy" id="381881"/>
    <lineage>
        <taxon>Eukaryota</taxon>
        <taxon>Metazoa</taxon>
        <taxon>Chordata</taxon>
        <taxon>Craniata</taxon>
        <taxon>Vertebrata</taxon>
        <taxon>Euteleostomi</taxon>
        <taxon>Archelosauria</taxon>
        <taxon>Archosauria</taxon>
        <taxon>Dinosauria</taxon>
        <taxon>Saurischia</taxon>
        <taxon>Theropoda</taxon>
        <taxon>Coelurosauria</taxon>
        <taxon>Aves</taxon>
        <taxon>Neognathae</taxon>
        <taxon>Neoaves</taxon>
        <taxon>Telluraves</taxon>
        <taxon>Australaves</taxon>
        <taxon>Passeriformes</taxon>
        <taxon>Thraupidae</taxon>
        <taxon>Nesospiza</taxon>
    </lineage>
</organism>
<comment type="subcellular location">
    <subcellularLocation>
        <location evidence="1">Cell membrane</location>
    </subcellularLocation>
</comment>
<proteinExistence type="predicted"/>
<dbReference type="GO" id="GO:0098632">
    <property type="term" value="F:cell-cell adhesion mediator activity"/>
    <property type="evidence" value="ECO:0007669"/>
    <property type="project" value="TreeGrafter"/>
</dbReference>
<gene>
    <name evidence="11" type="primary">Cntn4_0</name>
    <name evidence="11" type="ORF">NESACU_R04049</name>
</gene>
<dbReference type="SMART" id="SM00060">
    <property type="entry name" value="FN3"/>
    <property type="match status" value="1"/>
</dbReference>
<keyword evidence="4" id="KW-0677">Repeat</keyword>
<keyword evidence="2" id="KW-1003">Cell membrane</keyword>
<dbReference type="FunFam" id="2.60.40.10:FF:000035">
    <property type="entry name" value="Contactin 1"/>
    <property type="match status" value="1"/>
</dbReference>
<keyword evidence="9" id="KW-0449">Lipoprotein</keyword>
<reference evidence="11 12" key="1">
    <citation type="submission" date="2019-09" db="EMBL/GenBank/DDBJ databases">
        <title>Bird 10,000 Genomes (B10K) Project - Family phase.</title>
        <authorList>
            <person name="Zhang G."/>
        </authorList>
    </citation>
    <scope>NUCLEOTIDE SEQUENCE [LARGE SCALE GENOMIC DNA]</scope>
    <source>
        <strain evidence="11">OUT-0053</strain>
        <tissue evidence="11">Muscle</tissue>
    </source>
</reference>
<name>A0A7K7S0F5_9PASS</name>
<feature type="non-terminal residue" evidence="11">
    <location>
        <position position="315"/>
    </location>
</feature>
<evidence type="ECO:0000256" key="1">
    <source>
        <dbReference type="ARBA" id="ARBA00004236"/>
    </source>
</evidence>
<evidence type="ECO:0000259" key="10">
    <source>
        <dbReference type="PROSITE" id="PS50853"/>
    </source>
</evidence>
<feature type="domain" description="Fibronectin type-III" evidence="10">
    <location>
        <begin position="1"/>
        <end position="79"/>
    </location>
</feature>
<dbReference type="FunFam" id="2.60.40.10:FF:000028">
    <property type="entry name" value="Neuronal cell adhesion molecule"/>
    <property type="match status" value="1"/>
</dbReference>
<dbReference type="PANTHER" id="PTHR44170:SF18">
    <property type="entry name" value="CONTACTIN 3B-RELATED"/>
    <property type="match status" value="1"/>
</dbReference>
<dbReference type="GO" id="GO:0005886">
    <property type="term" value="C:plasma membrane"/>
    <property type="evidence" value="ECO:0007669"/>
    <property type="project" value="UniProtKB-SubCell"/>
</dbReference>
<dbReference type="InterPro" id="IPR003961">
    <property type="entry name" value="FN3_dom"/>
</dbReference>
<dbReference type="Proteomes" id="UP000549091">
    <property type="component" value="Unassembled WGS sequence"/>
</dbReference>
<dbReference type="AlphaFoldDB" id="A0A7K7S0F5"/>
<dbReference type="PROSITE" id="PS50853">
    <property type="entry name" value="FN3"/>
    <property type="match status" value="2"/>
</dbReference>
<dbReference type="EMBL" id="VZSU01001667">
    <property type="protein sequence ID" value="NWZ98056.1"/>
    <property type="molecule type" value="Genomic_DNA"/>
</dbReference>
<dbReference type="Gene3D" id="2.60.40.10">
    <property type="entry name" value="Immunoglobulins"/>
    <property type="match status" value="3"/>
</dbReference>
<dbReference type="CDD" id="cd00063">
    <property type="entry name" value="FN3"/>
    <property type="match status" value="2"/>
</dbReference>
<evidence type="ECO:0000313" key="12">
    <source>
        <dbReference type="Proteomes" id="UP000549091"/>
    </source>
</evidence>
<evidence type="ECO:0000256" key="4">
    <source>
        <dbReference type="ARBA" id="ARBA00022737"/>
    </source>
</evidence>
<evidence type="ECO:0000313" key="11">
    <source>
        <dbReference type="EMBL" id="NWZ98056.1"/>
    </source>
</evidence>
<sequence>QTVPEELQNGGGFGYVVAFRPLGTVSWMQTVVASPDAARYVFRNESLPPFSPYEVKVGVYNNKGEGSFSPVTVVYSAEEEPTRAPTTVLARSISASDVEVSWAPPWENQHKGRIQGYEVRCWRHDEKEENAKRIRTVGNQTSTKVSNLRGNALYHLAVRAYNTAGTGPSSAAVNVTTKKPRECWQGWMPWRGPATAPLCQTSPCQAFVQIYQAQPFYFIFFVRFFPVLYRWNRESSTSVIETNKTSVELSLPFDEDYIIEIKPFSDGGDGSSSEQIRIPKISNAYARGSGSSTSSACTLSALSTIMISLTARSSL</sequence>
<keyword evidence="3" id="KW-0732">Signal</keyword>
<dbReference type="InterPro" id="IPR036116">
    <property type="entry name" value="FN3_sf"/>
</dbReference>
<evidence type="ECO:0000256" key="6">
    <source>
        <dbReference type="ARBA" id="ARBA00023136"/>
    </source>
</evidence>
<dbReference type="SUPFAM" id="SSF49265">
    <property type="entry name" value="Fibronectin type III"/>
    <property type="match status" value="1"/>
</dbReference>
<dbReference type="GO" id="GO:0007420">
    <property type="term" value="P:brain development"/>
    <property type="evidence" value="ECO:0007669"/>
    <property type="project" value="TreeGrafter"/>
</dbReference>
<accession>A0A7K7S0F5</accession>
<keyword evidence="7" id="KW-1015">Disulfide bond</keyword>
<dbReference type="GO" id="GO:0030424">
    <property type="term" value="C:axon"/>
    <property type="evidence" value="ECO:0007669"/>
    <property type="project" value="TreeGrafter"/>
</dbReference>
<evidence type="ECO:0000256" key="5">
    <source>
        <dbReference type="ARBA" id="ARBA00022889"/>
    </source>
</evidence>
<dbReference type="PANTHER" id="PTHR44170">
    <property type="entry name" value="PROTEIN SIDEKICK"/>
    <property type="match status" value="1"/>
</dbReference>
<feature type="domain" description="Fibronectin type-III" evidence="10">
    <location>
        <begin position="84"/>
        <end position="180"/>
    </location>
</feature>
<dbReference type="Pfam" id="PF00041">
    <property type="entry name" value="fn3"/>
    <property type="match status" value="1"/>
</dbReference>